<proteinExistence type="predicted"/>
<sequence length="90" mass="9641">MNVLSRLASASKATYRAASPRLESGRPLVMSHPPPSTVETPYIRQKRGGRRRTVGQMMNAPPSLTRVPGSPGARTCALGWRNGSGHEAVC</sequence>
<feature type="compositionally biased region" description="Basic residues" evidence="1">
    <location>
        <begin position="44"/>
        <end position="53"/>
    </location>
</feature>
<evidence type="ECO:0000256" key="1">
    <source>
        <dbReference type="SAM" id="MobiDB-lite"/>
    </source>
</evidence>
<accession>A0A0D2N796</accession>
<reference evidence="3" key="1">
    <citation type="submission" date="2014-04" db="EMBL/GenBank/DDBJ databases">
        <title>Evolutionary Origins and Diversification of the Mycorrhizal Mutualists.</title>
        <authorList>
            <consortium name="DOE Joint Genome Institute"/>
            <consortium name="Mycorrhizal Genomics Consortium"/>
            <person name="Kohler A."/>
            <person name="Kuo A."/>
            <person name="Nagy L.G."/>
            <person name="Floudas D."/>
            <person name="Copeland A."/>
            <person name="Barry K.W."/>
            <person name="Cichocki N."/>
            <person name="Veneault-Fourrey C."/>
            <person name="LaButti K."/>
            <person name="Lindquist E.A."/>
            <person name="Lipzen A."/>
            <person name="Lundell T."/>
            <person name="Morin E."/>
            <person name="Murat C."/>
            <person name="Riley R."/>
            <person name="Ohm R."/>
            <person name="Sun H."/>
            <person name="Tunlid A."/>
            <person name="Henrissat B."/>
            <person name="Grigoriev I.V."/>
            <person name="Hibbett D.S."/>
            <person name="Martin F."/>
        </authorList>
    </citation>
    <scope>NUCLEOTIDE SEQUENCE [LARGE SCALE GENOMIC DNA]</scope>
    <source>
        <strain evidence="3">FD-334 SS-4</strain>
    </source>
</reference>
<evidence type="ECO:0000313" key="2">
    <source>
        <dbReference type="EMBL" id="KJA15014.1"/>
    </source>
</evidence>
<name>A0A0D2N796_HYPSF</name>
<dbReference type="Proteomes" id="UP000054270">
    <property type="component" value="Unassembled WGS sequence"/>
</dbReference>
<keyword evidence="3" id="KW-1185">Reference proteome</keyword>
<feature type="region of interest" description="Disordered" evidence="1">
    <location>
        <begin position="1"/>
        <end position="71"/>
    </location>
</feature>
<protein>
    <submittedName>
        <fullName evidence="2">Uncharacterized protein</fullName>
    </submittedName>
</protein>
<evidence type="ECO:0000313" key="3">
    <source>
        <dbReference type="Proteomes" id="UP000054270"/>
    </source>
</evidence>
<dbReference type="EMBL" id="KN817657">
    <property type="protein sequence ID" value="KJA15014.1"/>
    <property type="molecule type" value="Genomic_DNA"/>
</dbReference>
<gene>
    <name evidence="2" type="ORF">HYPSUDRAFT_411234</name>
</gene>
<organism evidence="2 3">
    <name type="scientific">Hypholoma sublateritium (strain FD-334 SS-4)</name>
    <dbReference type="NCBI Taxonomy" id="945553"/>
    <lineage>
        <taxon>Eukaryota</taxon>
        <taxon>Fungi</taxon>
        <taxon>Dikarya</taxon>
        <taxon>Basidiomycota</taxon>
        <taxon>Agaricomycotina</taxon>
        <taxon>Agaricomycetes</taxon>
        <taxon>Agaricomycetidae</taxon>
        <taxon>Agaricales</taxon>
        <taxon>Agaricineae</taxon>
        <taxon>Strophariaceae</taxon>
        <taxon>Hypholoma</taxon>
    </lineage>
</organism>
<dbReference type="AlphaFoldDB" id="A0A0D2N796"/>